<dbReference type="EMBL" id="JAEPRB010000187">
    <property type="protein sequence ID" value="KAG2219282.1"/>
    <property type="molecule type" value="Genomic_DNA"/>
</dbReference>
<reference evidence="2 3" key="1">
    <citation type="submission" date="2020-12" db="EMBL/GenBank/DDBJ databases">
        <title>Metabolic potential, ecology and presence of endohyphal bacteria is reflected in genomic diversity of Mucoromycotina.</title>
        <authorList>
            <person name="Muszewska A."/>
            <person name="Okrasinska A."/>
            <person name="Steczkiewicz K."/>
            <person name="Drgas O."/>
            <person name="Orlowska M."/>
            <person name="Perlinska-Lenart U."/>
            <person name="Aleksandrzak-Piekarczyk T."/>
            <person name="Szatraj K."/>
            <person name="Zielenkiewicz U."/>
            <person name="Pilsyk S."/>
            <person name="Malc E."/>
            <person name="Mieczkowski P."/>
            <person name="Kruszewska J.S."/>
            <person name="Biernat P."/>
            <person name="Pawlowska J."/>
        </authorList>
    </citation>
    <scope>NUCLEOTIDE SEQUENCE [LARGE SCALE GENOMIC DNA]</scope>
    <source>
        <strain evidence="2 3">CBS 142.35</strain>
    </source>
</reference>
<protein>
    <submittedName>
        <fullName evidence="2">Uncharacterized protein</fullName>
    </submittedName>
</protein>
<name>A0A8H7RZY7_9FUNG</name>
<comment type="caution">
    <text evidence="2">The sequence shown here is derived from an EMBL/GenBank/DDBJ whole genome shotgun (WGS) entry which is preliminary data.</text>
</comment>
<feature type="region of interest" description="Disordered" evidence="1">
    <location>
        <begin position="1"/>
        <end position="33"/>
    </location>
</feature>
<organism evidence="2 3">
    <name type="scientific">Circinella minor</name>
    <dbReference type="NCBI Taxonomy" id="1195481"/>
    <lineage>
        <taxon>Eukaryota</taxon>
        <taxon>Fungi</taxon>
        <taxon>Fungi incertae sedis</taxon>
        <taxon>Mucoromycota</taxon>
        <taxon>Mucoromycotina</taxon>
        <taxon>Mucoromycetes</taxon>
        <taxon>Mucorales</taxon>
        <taxon>Lichtheimiaceae</taxon>
        <taxon>Circinella</taxon>
    </lineage>
</organism>
<dbReference type="AlphaFoldDB" id="A0A8H7RZY7"/>
<gene>
    <name evidence="2" type="ORF">INT45_000058</name>
</gene>
<feature type="region of interest" description="Disordered" evidence="1">
    <location>
        <begin position="101"/>
        <end position="121"/>
    </location>
</feature>
<sequence>MSTLGAFGFHTQKHAEQQQHVQKQQQQQQQKQLKNNRLTTFRNTTHTPIASTSSSSTNVPSQITCVPWLLSPTTDSPSKSSFVTMDKNQNQTLKTIMPSNTMSTRKHKTSKGKTTTKKTSGSTTITQFFAPQKQSTNIAMEIDEKGKQQAVVRKQISFEELWQRLVKEYSNNNNDSQQDNDNNNNNKSFKCINRRRKHDDDDEEQNECCAVVPRQANKKTKFTVDHEFLLKFQQLLTVNNPSLYNIPLVLDDNDDKGQEEQTVIVTIRRQLTVNESMELFNQIANELLLL</sequence>
<evidence type="ECO:0000256" key="1">
    <source>
        <dbReference type="SAM" id="MobiDB-lite"/>
    </source>
</evidence>
<evidence type="ECO:0000313" key="2">
    <source>
        <dbReference type="EMBL" id="KAG2219282.1"/>
    </source>
</evidence>
<accession>A0A8H7RZY7</accession>
<dbReference type="OrthoDB" id="2290507at2759"/>
<proteinExistence type="predicted"/>
<evidence type="ECO:0000313" key="3">
    <source>
        <dbReference type="Proteomes" id="UP000646827"/>
    </source>
</evidence>
<dbReference type="Proteomes" id="UP000646827">
    <property type="component" value="Unassembled WGS sequence"/>
</dbReference>
<feature type="compositionally biased region" description="Basic residues" evidence="1">
    <location>
        <begin position="104"/>
        <end position="116"/>
    </location>
</feature>
<keyword evidence="3" id="KW-1185">Reference proteome</keyword>
<feature type="compositionally biased region" description="Low complexity" evidence="1">
    <location>
        <begin position="18"/>
        <end position="32"/>
    </location>
</feature>